<dbReference type="EMBL" id="LRFC01000023">
    <property type="protein sequence ID" value="KZE66325.1"/>
    <property type="molecule type" value="Genomic_DNA"/>
</dbReference>
<proteinExistence type="predicted"/>
<dbReference type="Proteomes" id="UP000076567">
    <property type="component" value="Unassembled WGS sequence"/>
</dbReference>
<dbReference type="Gene3D" id="2.60.300.12">
    <property type="entry name" value="HesB-like domain"/>
    <property type="match status" value="1"/>
</dbReference>
<dbReference type="AlphaFoldDB" id="A0A163R7S5"/>
<name>A0A163R7S5_9BACL</name>
<keyword evidence="3" id="KW-1185">Reference proteome</keyword>
<reference evidence="3" key="1">
    <citation type="submission" date="2016-01" db="EMBL/GenBank/DDBJ databases">
        <title>Draft genome of Chromobacterium sp. F49.</title>
        <authorList>
            <person name="Hong K.W."/>
        </authorList>
    </citation>
    <scope>NUCLEOTIDE SEQUENCE [LARGE SCALE GENOMIC DNA]</scope>
    <source>
        <strain evidence="3">P7IIIA</strain>
    </source>
</reference>
<evidence type="ECO:0000313" key="2">
    <source>
        <dbReference type="EMBL" id="KZE66325.1"/>
    </source>
</evidence>
<feature type="domain" description="Core" evidence="1">
    <location>
        <begin position="1"/>
        <end position="101"/>
    </location>
</feature>
<dbReference type="Pfam" id="PF01521">
    <property type="entry name" value="Fe-S_biosyn"/>
    <property type="match status" value="1"/>
</dbReference>
<dbReference type="InterPro" id="IPR035903">
    <property type="entry name" value="HesB-like_dom_sf"/>
</dbReference>
<comment type="caution">
    <text evidence="2">The sequence shown here is derived from an EMBL/GenBank/DDBJ whole genome shotgun (WGS) entry which is preliminary data.</text>
</comment>
<dbReference type="OrthoDB" id="2361087at2"/>
<evidence type="ECO:0000259" key="1">
    <source>
        <dbReference type="Pfam" id="PF01521"/>
    </source>
</evidence>
<dbReference type="SUPFAM" id="SSF89360">
    <property type="entry name" value="HesB-like domain"/>
    <property type="match status" value="1"/>
</dbReference>
<dbReference type="RefSeq" id="WP_066242079.1">
    <property type="nucleotide sequence ID" value="NZ_LRFC01000023.1"/>
</dbReference>
<dbReference type="InterPro" id="IPR000361">
    <property type="entry name" value="ATAP_core_dom"/>
</dbReference>
<accession>A0A163R7S5</accession>
<gene>
    <name evidence="2" type="ORF">AWM68_08140</name>
</gene>
<organism evidence="2 3">
    <name type="scientific">Fictibacillus phosphorivorans</name>
    <dbReference type="NCBI Taxonomy" id="1221500"/>
    <lineage>
        <taxon>Bacteria</taxon>
        <taxon>Bacillati</taxon>
        <taxon>Bacillota</taxon>
        <taxon>Bacilli</taxon>
        <taxon>Bacillales</taxon>
        <taxon>Fictibacillaceae</taxon>
        <taxon>Fictibacillus</taxon>
    </lineage>
</organism>
<protein>
    <recommendedName>
        <fullName evidence="1">Core domain-containing protein</fullName>
    </recommendedName>
</protein>
<sequence>MEIVFTDAALTRLEKIMQGKKGYLKLKHDTEGCGCVVSGVPALWLVDQTEGNDTKIETNGPDLYMEYNKAVFFDEKMTIDATAGNHFVLKSPSEMLNPSMKYYDKTKQNTGV</sequence>
<evidence type="ECO:0000313" key="3">
    <source>
        <dbReference type="Proteomes" id="UP000076567"/>
    </source>
</evidence>